<dbReference type="CDD" id="cd00144">
    <property type="entry name" value="MPP_PPP_family"/>
    <property type="match status" value="1"/>
</dbReference>
<feature type="non-terminal residue" evidence="3">
    <location>
        <position position="373"/>
    </location>
</feature>
<dbReference type="GO" id="GO:0006798">
    <property type="term" value="P:polyphosphate catabolic process"/>
    <property type="evidence" value="ECO:0007669"/>
    <property type="project" value="TreeGrafter"/>
</dbReference>
<dbReference type="GO" id="GO:0016791">
    <property type="term" value="F:phosphatase activity"/>
    <property type="evidence" value="ECO:0007669"/>
    <property type="project" value="TreeGrafter"/>
</dbReference>
<dbReference type="AlphaFoldDB" id="A0A9P4IJG2"/>
<dbReference type="EMBL" id="ML978124">
    <property type="protein sequence ID" value="KAF2100403.1"/>
    <property type="molecule type" value="Genomic_DNA"/>
</dbReference>
<dbReference type="InterPro" id="IPR029052">
    <property type="entry name" value="Metallo-depent_PP-like"/>
</dbReference>
<feature type="transmembrane region" description="Helical" evidence="1">
    <location>
        <begin position="60"/>
        <end position="77"/>
    </location>
</feature>
<dbReference type="SUPFAM" id="SSF56300">
    <property type="entry name" value="Metallo-dependent phosphatases"/>
    <property type="match status" value="1"/>
</dbReference>
<dbReference type="Proteomes" id="UP000799772">
    <property type="component" value="Unassembled WGS sequence"/>
</dbReference>
<gene>
    <name evidence="3" type="ORF">NA57DRAFT_27630</name>
</gene>
<dbReference type="InterPro" id="IPR004843">
    <property type="entry name" value="Calcineurin-like_PHP"/>
</dbReference>
<keyword evidence="1" id="KW-1133">Transmembrane helix</keyword>
<name>A0A9P4IJG2_9PEZI</name>
<keyword evidence="1" id="KW-0472">Membrane</keyword>
<proteinExistence type="predicted"/>
<evidence type="ECO:0000259" key="2">
    <source>
        <dbReference type="Pfam" id="PF00149"/>
    </source>
</evidence>
<accession>A0A9P4IJG2</accession>
<dbReference type="OrthoDB" id="10267127at2759"/>
<evidence type="ECO:0000313" key="4">
    <source>
        <dbReference type="Proteomes" id="UP000799772"/>
    </source>
</evidence>
<organism evidence="3 4">
    <name type="scientific">Rhizodiscina lignyota</name>
    <dbReference type="NCBI Taxonomy" id="1504668"/>
    <lineage>
        <taxon>Eukaryota</taxon>
        <taxon>Fungi</taxon>
        <taxon>Dikarya</taxon>
        <taxon>Ascomycota</taxon>
        <taxon>Pezizomycotina</taxon>
        <taxon>Dothideomycetes</taxon>
        <taxon>Pleosporomycetidae</taxon>
        <taxon>Aulographales</taxon>
        <taxon>Rhizodiscinaceae</taxon>
        <taxon>Rhizodiscina</taxon>
    </lineage>
</organism>
<dbReference type="InterPro" id="IPR050126">
    <property type="entry name" value="Ap4A_hydrolase"/>
</dbReference>
<evidence type="ECO:0000256" key="1">
    <source>
        <dbReference type="SAM" id="Phobius"/>
    </source>
</evidence>
<feature type="domain" description="Calcineurin-like phosphoesterase" evidence="2">
    <location>
        <begin position="128"/>
        <end position="332"/>
    </location>
</feature>
<keyword evidence="4" id="KW-1185">Reference proteome</keyword>
<dbReference type="GO" id="GO:0005737">
    <property type="term" value="C:cytoplasm"/>
    <property type="evidence" value="ECO:0007669"/>
    <property type="project" value="TreeGrafter"/>
</dbReference>
<dbReference type="Pfam" id="PF00149">
    <property type="entry name" value="Metallophos"/>
    <property type="match status" value="1"/>
</dbReference>
<protein>
    <submittedName>
        <fullName evidence="3">Metallo-dependent phosphatase</fullName>
    </submittedName>
</protein>
<feature type="non-terminal residue" evidence="3">
    <location>
        <position position="1"/>
    </location>
</feature>
<dbReference type="PANTHER" id="PTHR42850:SF4">
    <property type="entry name" value="ZINC-DEPENDENT ENDOPOLYPHOSPHATASE"/>
    <property type="match status" value="1"/>
</dbReference>
<keyword evidence="1" id="KW-0812">Transmembrane</keyword>
<dbReference type="PANTHER" id="PTHR42850">
    <property type="entry name" value="METALLOPHOSPHOESTERASE"/>
    <property type="match status" value="1"/>
</dbReference>
<comment type="caution">
    <text evidence="3">The sequence shown here is derived from an EMBL/GenBank/DDBJ whole genome shotgun (WGS) entry which is preliminary data.</text>
</comment>
<sequence>NTPLIEFVTNDWRNDLPLDSDSDSDSAFFARDSEDDWPPRLPQWVHNVKPPVIPRKVQRYLVLLIVLVTLSWAGFAFETAMRAADNDAAAFNPGATYGSNVEIELDGLIQLKSLAKNLLPHSGHHENRLIFIGDVHGCKTELLKLLGKVNFNRKHDHLIFTGDVVNKGPDSPGVVDVLRDLGASCVRGNHEDRVLLAWQDIHSHSSSPITITPEEDQLEKERYSKSEYRARKTARQLSKEQARWLQECPVILNVGHVEGMGEINVVHAGLVPGVRLQRQDPFQVMNMRSMDPETRVPSENRGAGMQWDKVWEHWQNKLPEKERSTVIYGHDSKRGLNIGQWVKGLDSGCVNGDRLTALVVNARGDQDIVSVKC</sequence>
<evidence type="ECO:0000313" key="3">
    <source>
        <dbReference type="EMBL" id="KAF2100403.1"/>
    </source>
</evidence>
<reference evidence="3" key="1">
    <citation type="journal article" date="2020" name="Stud. Mycol.">
        <title>101 Dothideomycetes genomes: a test case for predicting lifestyles and emergence of pathogens.</title>
        <authorList>
            <person name="Haridas S."/>
            <person name="Albert R."/>
            <person name="Binder M."/>
            <person name="Bloem J."/>
            <person name="Labutti K."/>
            <person name="Salamov A."/>
            <person name="Andreopoulos B."/>
            <person name="Baker S."/>
            <person name="Barry K."/>
            <person name="Bills G."/>
            <person name="Bluhm B."/>
            <person name="Cannon C."/>
            <person name="Castanera R."/>
            <person name="Culley D."/>
            <person name="Daum C."/>
            <person name="Ezra D."/>
            <person name="Gonzalez J."/>
            <person name="Henrissat B."/>
            <person name="Kuo A."/>
            <person name="Liang C."/>
            <person name="Lipzen A."/>
            <person name="Lutzoni F."/>
            <person name="Magnuson J."/>
            <person name="Mondo S."/>
            <person name="Nolan M."/>
            <person name="Ohm R."/>
            <person name="Pangilinan J."/>
            <person name="Park H.-J."/>
            <person name="Ramirez L."/>
            <person name="Alfaro M."/>
            <person name="Sun H."/>
            <person name="Tritt A."/>
            <person name="Yoshinaga Y."/>
            <person name="Zwiers L.-H."/>
            <person name="Turgeon B."/>
            <person name="Goodwin S."/>
            <person name="Spatafora J."/>
            <person name="Crous P."/>
            <person name="Grigoriev I."/>
        </authorList>
    </citation>
    <scope>NUCLEOTIDE SEQUENCE</scope>
    <source>
        <strain evidence="3">CBS 133067</strain>
    </source>
</reference>
<dbReference type="Gene3D" id="3.60.21.10">
    <property type="match status" value="1"/>
</dbReference>
<dbReference type="GO" id="GO:0000298">
    <property type="term" value="F:endopolyphosphatase activity"/>
    <property type="evidence" value="ECO:0007669"/>
    <property type="project" value="TreeGrafter"/>
</dbReference>